<dbReference type="OrthoDB" id="310836at2"/>
<dbReference type="GO" id="GO:0004016">
    <property type="term" value="F:adenylate cyclase activity"/>
    <property type="evidence" value="ECO:0007669"/>
    <property type="project" value="UniProtKB-ARBA"/>
</dbReference>
<sequence length="326" mass="35491">MTEPPGPPDPRRIEELLLGGELRYTSMDTIRAAGVSEEFARQLWRALGFPHVPDDMIAFTEGDVTALTRIATLRPAGVIDEEIVLRMVRAVGQTMARLAKWQVDILVEALTDPLEAPDPAALRLIMENAETHIAELEPLLVHAWRRQLAAAGTRLLASQDAGDLQTRAAVGFADLVAFTRTSRDLDERELARLVERFEETASDVVAEHGGRLVKTLGDEVLFSADTARGGAEIGLSVAEAVREDAGIPDVRVGMAYGPVLPLRGDVFGTTVNLASRLTEMARPGTALVDAGLAAELREDDAYDLSRISRRRAHGLGVVQPYVLRRH</sequence>
<dbReference type="RefSeq" id="WP_141956893.1">
    <property type="nucleotide sequence ID" value="NZ_VFOZ01000001.1"/>
</dbReference>
<reference evidence="2 3" key="1">
    <citation type="submission" date="2019-06" db="EMBL/GenBank/DDBJ databases">
        <title>Sequencing the genomes of 1000 actinobacteria strains.</title>
        <authorList>
            <person name="Klenk H.-P."/>
        </authorList>
    </citation>
    <scope>NUCLEOTIDE SEQUENCE [LARGE SCALE GENOMIC DNA]</scope>
    <source>
        <strain evidence="2 3">DSM 102200</strain>
    </source>
</reference>
<dbReference type="InterPro" id="IPR001054">
    <property type="entry name" value="A/G_cyclase"/>
</dbReference>
<evidence type="ECO:0000313" key="3">
    <source>
        <dbReference type="Proteomes" id="UP000316096"/>
    </source>
</evidence>
<dbReference type="SUPFAM" id="SSF55073">
    <property type="entry name" value="Nucleotide cyclase"/>
    <property type="match status" value="1"/>
</dbReference>
<protein>
    <submittedName>
        <fullName evidence="2">Adenylate cyclase</fullName>
    </submittedName>
</protein>
<dbReference type="EMBL" id="VFOZ01000001">
    <property type="protein sequence ID" value="TQL98274.1"/>
    <property type="molecule type" value="Genomic_DNA"/>
</dbReference>
<accession>A0A543CME5</accession>
<dbReference type="SMART" id="SM00044">
    <property type="entry name" value="CYCc"/>
    <property type="match status" value="1"/>
</dbReference>
<name>A0A543CME5_9ACTN</name>
<dbReference type="Pfam" id="PF00211">
    <property type="entry name" value="Guanylate_cyc"/>
    <property type="match status" value="1"/>
</dbReference>
<dbReference type="AlphaFoldDB" id="A0A543CME5"/>
<proteinExistence type="predicted"/>
<dbReference type="GO" id="GO:0009190">
    <property type="term" value="P:cyclic nucleotide biosynthetic process"/>
    <property type="evidence" value="ECO:0007669"/>
    <property type="project" value="InterPro"/>
</dbReference>
<dbReference type="Gene3D" id="3.30.70.1230">
    <property type="entry name" value="Nucleotide cyclase"/>
    <property type="match status" value="1"/>
</dbReference>
<organism evidence="2 3">
    <name type="scientific">Actinoallomurus bryophytorum</name>
    <dbReference type="NCBI Taxonomy" id="1490222"/>
    <lineage>
        <taxon>Bacteria</taxon>
        <taxon>Bacillati</taxon>
        <taxon>Actinomycetota</taxon>
        <taxon>Actinomycetes</taxon>
        <taxon>Streptosporangiales</taxon>
        <taxon>Thermomonosporaceae</taxon>
        <taxon>Actinoallomurus</taxon>
    </lineage>
</organism>
<evidence type="ECO:0000313" key="2">
    <source>
        <dbReference type="EMBL" id="TQL98274.1"/>
    </source>
</evidence>
<keyword evidence="3" id="KW-1185">Reference proteome</keyword>
<dbReference type="Proteomes" id="UP000316096">
    <property type="component" value="Unassembled WGS sequence"/>
</dbReference>
<dbReference type="CDD" id="cd07302">
    <property type="entry name" value="CHD"/>
    <property type="match status" value="1"/>
</dbReference>
<evidence type="ECO:0000259" key="1">
    <source>
        <dbReference type="PROSITE" id="PS50125"/>
    </source>
</evidence>
<dbReference type="InterPro" id="IPR029787">
    <property type="entry name" value="Nucleotide_cyclase"/>
</dbReference>
<comment type="caution">
    <text evidence="2">The sequence shown here is derived from an EMBL/GenBank/DDBJ whole genome shotgun (WGS) entry which is preliminary data.</text>
</comment>
<dbReference type="PROSITE" id="PS50125">
    <property type="entry name" value="GUANYLATE_CYCLASE_2"/>
    <property type="match status" value="1"/>
</dbReference>
<feature type="domain" description="Guanylate cyclase" evidence="1">
    <location>
        <begin position="169"/>
        <end position="278"/>
    </location>
</feature>
<gene>
    <name evidence="2" type="ORF">FB559_3897</name>
</gene>
<dbReference type="GO" id="GO:0035556">
    <property type="term" value="P:intracellular signal transduction"/>
    <property type="evidence" value="ECO:0007669"/>
    <property type="project" value="InterPro"/>
</dbReference>